<dbReference type="InterPro" id="IPR036390">
    <property type="entry name" value="WH_DNA-bd_sf"/>
</dbReference>
<dbReference type="Proteomes" id="UP000095468">
    <property type="component" value="Unassembled WGS sequence"/>
</dbReference>
<gene>
    <name evidence="1" type="ORF">ERS852381_00969</name>
</gene>
<dbReference type="RefSeq" id="WP_055286249.1">
    <property type="nucleotide sequence ID" value="NZ_CYYP01000007.1"/>
</dbReference>
<dbReference type="Gene3D" id="1.10.10.10">
    <property type="entry name" value="Winged helix-like DNA-binding domain superfamily/Winged helix DNA-binding domain"/>
    <property type="match status" value="1"/>
</dbReference>
<name>A0A174BV49_9ACTN</name>
<dbReference type="SUPFAM" id="SSF46785">
    <property type="entry name" value="Winged helix' DNA-binding domain"/>
    <property type="match status" value="1"/>
</dbReference>
<proteinExistence type="predicted"/>
<protein>
    <recommendedName>
        <fullName evidence="3">MarR family transcriptional regulator</fullName>
    </recommendedName>
</protein>
<dbReference type="AlphaFoldDB" id="A0A174BV49"/>
<evidence type="ECO:0000313" key="2">
    <source>
        <dbReference type="Proteomes" id="UP000095468"/>
    </source>
</evidence>
<dbReference type="InterPro" id="IPR036388">
    <property type="entry name" value="WH-like_DNA-bd_sf"/>
</dbReference>
<dbReference type="EMBL" id="CYYP01000007">
    <property type="protein sequence ID" value="CUO03396.1"/>
    <property type="molecule type" value="Genomic_DNA"/>
</dbReference>
<organism evidence="1 2">
    <name type="scientific">Collinsella aerofaciens</name>
    <dbReference type="NCBI Taxonomy" id="74426"/>
    <lineage>
        <taxon>Bacteria</taxon>
        <taxon>Bacillati</taxon>
        <taxon>Actinomycetota</taxon>
        <taxon>Coriobacteriia</taxon>
        <taxon>Coriobacteriales</taxon>
        <taxon>Coriobacteriaceae</taxon>
        <taxon>Collinsella</taxon>
    </lineage>
</organism>
<evidence type="ECO:0008006" key="3">
    <source>
        <dbReference type="Google" id="ProtNLM"/>
    </source>
</evidence>
<reference evidence="1 2" key="1">
    <citation type="submission" date="2015-09" db="EMBL/GenBank/DDBJ databases">
        <authorList>
            <consortium name="Pathogen Informatics"/>
        </authorList>
    </citation>
    <scope>NUCLEOTIDE SEQUENCE [LARGE SCALE GENOMIC DNA]</scope>
    <source>
        <strain evidence="1 2">2789STDY5608823</strain>
    </source>
</reference>
<accession>A0A174BV49</accession>
<evidence type="ECO:0000313" key="1">
    <source>
        <dbReference type="EMBL" id="CUO03396.1"/>
    </source>
</evidence>
<sequence>MNGAVKLVDFDRLLNGLDHIYSEFSRACGLSDCAYWMLVDTSTAGGSIAVSRLTSKWFYSKQTINSANKTLKARGLATLEFAEGSRKNKVVCLTDEGRRFAEHYALPTVKAEQRAFGALEPWEQREIMRLVGKFSHVLNEECEAFKQQMAAESQVENQEEGETCDS</sequence>